<dbReference type="Pfam" id="PF00589">
    <property type="entry name" value="Phage_integrase"/>
    <property type="match status" value="1"/>
</dbReference>
<gene>
    <name evidence="8" type="ORF">D0817_22440</name>
</gene>
<evidence type="ECO:0000313" key="9">
    <source>
        <dbReference type="Proteomes" id="UP000288102"/>
    </source>
</evidence>
<name>A0A434A1S2_9FLAO</name>
<feature type="domain" description="Tyr recombinase" evidence="6">
    <location>
        <begin position="207"/>
        <end position="389"/>
    </location>
</feature>
<dbReference type="EMBL" id="QWDM01000019">
    <property type="protein sequence ID" value="RUT68287.1"/>
    <property type="molecule type" value="Genomic_DNA"/>
</dbReference>
<comment type="caution">
    <text evidence="8">The sequence shown here is derived from an EMBL/GenBank/DDBJ whole genome shotgun (WGS) entry which is preliminary data.</text>
</comment>
<dbReference type="InterPro" id="IPR002104">
    <property type="entry name" value="Integrase_catalytic"/>
</dbReference>
<keyword evidence="3 5" id="KW-0238">DNA-binding</keyword>
<keyword evidence="9" id="KW-1185">Reference proteome</keyword>
<dbReference type="GO" id="GO:0006310">
    <property type="term" value="P:DNA recombination"/>
    <property type="evidence" value="ECO:0007669"/>
    <property type="project" value="UniProtKB-KW"/>
</dbReference>
<evidence type="ECO:0000256" key="5">
    <source>
        <dbReference type="PROSITE-ProRule" id="PRU01248"/>
    </source>
</evidence>
<evidence type="ECO:0000256" key="1">
    <source>
        <dbReference type="ARBA" id="ARBA00008857"/>
    </source>
</evidence>
<dbReference type="Gene3D" id="1.10.150.130">
    <property type="match status" value="1"/>
</dbReference>
<dbReference type="PANTHER" id="PTHR30349:SF41">
    <property type="entry name" value="INTEGRASE_RECOMBINASE PROTEIN MJ0367-RELATED"/>
    <property type="match status" value="1"/>
</dbReference>
<keyword evidence="2" id="KW-0229">DNA integration</keyword>
<evidence type="ECO:0000256" key="3">
    <source>
        <dbReference type="ARBA" id="ARBA00023125"/>
    </source>
</evidence>
<sequence length="391" mass="46447">MQNFKENSSSRKNTATAFIDYKPAELRTCKTWIIVYYARNPVTNQMERFRNRVPTLKNIRQRKEYGQKIVFELNEKLKNGWLPFYETSDIKEFKTISYCVDLYVEYLEKDFTANEKRYDTLRSYKNVIKKFYAYLLENEVKTKLILEIKKDVIVRYLDYLFYVKENKAVTYNNNLILLGIFFKWCVERGYLKNNPTEGIIKKKKQPKIRQVLDAETKRKLREYGEDNITFYTTCMLTYYCYIRTTELTKIKVQDVKLFDGYIVLHGSNTKNKKDETVTIPHELVQLLATHLQNANNEDYLFGYDNFAPGSKQLTSKKVTDKWNSFRIKKNVPSIFQFYSLKDTGITDLLNSGVSAIKVRDQARHYDLKITEGYTARNKTCDETVRNSKFHF</sequence>
<organism evidence="8 9">
    <name type="scientific">Flavobacterium cupreum</name>
    <dbReference type="NCBI Taxonomy" id="2133766"/>
    <lineage>
        <taxon>Bacteria</taxon>
        <taxon>Pseudomonadati</taxon>
        <taxon>Bacteroidota</taxon>
        <taxon>Flavobacteriia</taxon>
        <taxon>Flavobacteriales</taxon>
        <taxon>Flavobacteriaceae</taxon>
        <taxon>Flavobacterium</taxon>
    </lineage>
</organism>
<dbReference type="GO" id="GO:0003677">
    <property type="term" value="F:DNA binding"/>
    <property type="evidence" value="ECO:0007669"/>
    <property type="project" value="UniProtKB-UniRule"/>
</dbReference>
<dbReference type="InterPro" id="IPR050090">
    <property type="entry name" value="Tyrosine_recombinase_XerCD"/>
</dbReference>
<dbReference type="PANTHER" id="PTHR30349">
    <property type="entry name" value="PHAGE INTEGRASE-RELATED"/>
    <property type="match status" value="1"/>
</dbReference>
<feature type="domain" description="Core-binding (CB)" evidence="7">
    <location>
        <begin position="94"/>
        <end position="186"/>
    </location>
</feature>
<reference evidence="9" key="1">
    <citation type="journal article" date="2019" name="Syst. Appl. Microbiol.">
        <title>Flavobacterium circumlabens sp. nov. and Flavobacterium cupreum sp. nov., two psychrotrophic species isolated from Antarctic environmental samples.</title>
        <authorList>
            <person name="Kralova S."/>
            <person name="Busse H.-J."/>
            <person name="Svec P."/>
            <person name="Maslanova I."/>
            <person name="Stankova E."/>
            <person name="Bartak M."/>
            <person name="Sedlacek I."/>
        </authorList>
    </citation>
    <scope>NUCLEOTIDE SEQUENCE [LARGE SCALE GENOMIC DNA]</scope>
    <source>
        <strain evidence="9">CCM 8825</strain>
    </source>
</reference>
<dbReference type="AlphaFoldDB" id="A0A434A1S2"/>
<dbReference type="SUPFAM" id="SSF56349">
    <property type="entry name" value="DNA breaking-rejoining enzymes"/>
    <property type="match status" value="1"/>
</dbReference>
<keyword evidence="4" id="KW-0233">DNA recombination</keyword>
<protein>
    <submittedName>
        <fullName evidence="8">Site-specific integrase</fullName>
    </submittedName>
</protein>
<dbReference type="CDD" id="cd00397">
    <property type="entry name" value="DNA_BRE_C"/>
    <property type="match status" value="1"/>
</dbReference>
<comment type="similarity">
    <text evidence="1">Belongs to the 'phage' integrase family.</text>
</comment>
<evidence type="ECO:0000259" key="7">
    <source>
        <dbReference type="PROSITE" id="PS51900"/>
    </source>
</evidence>
<accession>A0A434A1S2</accession>
<dbReference type="Proteomes" id="UP000288102">
    <property type="component" value="Unassembled WGS sequence"/>
</dbReference>
<evidence type="ECO:0000313" key="8">
    <source>
        <dbReference type="EMBL" id="RUT68287.1"/>
    </source>
</evidence>
<dbReference type="Gene3D" id="1.10.443.10">
    <property type="entry name" value="Intergrase catalytic core"/>
    <property type="match status" value="1"/>
</dbReference>
<dbReference type="PROSITE" id="PS51898">
    <property type="entry name" value="TYR_RECOMBINASE"/>
    <property type="match status" value="1"/>
</dbReference>
<dbReference type="InterPro" id="IPR044068">
    <property type="entry name" value="CB"/>
</dbReference>
<dbReference type="InterPro" id="IPR011010">
    <property type="entry name" value="DNA_brk_join_enz"/>
</dbReference>
<dbReference type="InterPro" id="IPR013762">
    <property type="entry name" value="Integrase-like_cat_sf"/>
</dbReference>
<dbReference type="RefSeq" id="WP_127340525.1">
    <property type="nucleotide sequence ID" value="NZ_QWDM01000019.1"/>
</dbReference>
<proteinExistence type="inferred from homology"/>
<dbReference type="InterPro" id="IPR010998">
    <property type="entry name" value="Integrase_recombinase_N"/>
</dbReference>
<dbReference type="GO" id="GO:0015074">
    <property type="term" value="P:DNA integration"/>
    <property type="evidence" value="ECO:0007669"/>
    <property type="project" value="UniProtKB-KW"/>
</dbReference>
<evidence type="ECO:0000259" key="6">
    <source>
        <dbReference type="PROSITE" id="PS51898"/>
    </source>
</evidence>
<evidence type="ECO:0000256" key="2">
    <source>
        <dbReference type="ARBA" id="ARBA00022908"/>
    </source>
</evidence>
<dbReference type="PROSITE" id="PS51900">
    <property type="entry name" value="CB"/>
    <property type="match status" value="1"/>
</dbReference>
<dbReference type="OrthoDB" id="1004050at2"/>
<evidence type="ECO:0000256" key="4">
    <source>
        <dbReference type="ARBA" id="ARBA00023172"/>
    </source>
</evidence>